<feature type="non-terminal residue" evidence="1">
    <location>
        <position position="1"/>
    </location>
</feature>
<accession>A0A0B6YY32</accession>
<evidence type="ECO:0000313" key="1">
    <source>
        <dbReference type="EMBL" id="CEK60621.1"/>
    </source>
</evidence>
<name>A0A0B6YY32_9EUPU</name>
<dbReference type="AlphaFoldDB" id="A0A0B6YY32"/>
<proteinExistence type="predicted"/>
<reference evidence="1" key="1">
    <citation type="submission" date="2014-12" db="EMBL/GenBank/DDBJ databases">
        <title>Insight into the proteome of Arion vulgaris.</title>
        <authorList>
            <person name="Aradska J."/>
            <person name="Bulat T."/>
            <person name="Smidak R."/>
            <person name="Sarate P."/>
            <person name="Gangsoo J."/>
            <person name="Sialana F."/>
            <person name="Bilban M."/>
            <person name="Lubec G."/>
        </authorList>
    </citation>
    <scope>NUCLEOTIDE SEQUENCE</scope>
    <source>
        <tissue evidence="1">Skin</tissue>
    </source>
</reference>
<protein>
    <submittedName>
        <fullName evidence="1">Uncharacterized protein</fullName>
    </submittedName>
</protein>
<gene>
    <name evidence="1" type="primary">ORF39921</name>
</gene>
<organism evidence="1">
    <name type="scientific">Arion vulgaris</name>
    <dbReference type="NCBI Taxonomy" id="1028688"/>
    <lineage>
        <taxon>Eukaryota</taxon>
        <taxon>Metazoa</taxon>
        <taxon>Spiralia</taxon>
        <taxon>Lophotrochozoa</taxon>
        <taxon>Mollusca</taxon>
        <taxon>Gastropoda</taxon>
        <taxon>Heterobranchia</taxon>
        <taxon>Euthyneura</taxon>
        <taxon>Panpulmonata</taxon>
        <taxon>Eupulmonata</taxon>
        <taxon>Stylommatophora</taxon>
        <taxon>Helicina</taxon>
        <taxon>Arionoidea</taxon>
        <taxon>Arionidae</taxon>
        <taxon>Arion</taxon>
    </lineage>
</organism>
<dbReference type="EMBL" id="HACG01013756">
    <property type="protein sequence ID" value="CEK60621.1"/>
    <property type="molecule type" value="Transcribed_RNA"/>
</dbReference>
<feature type="non-terminal residue" evidence="1">
    <location>
        <position position="68"/>
    </location>
</feature>
<sequence>QPLTNTQQGCSKLITKIAQRSLSHTSINTQTRGIQSSLKSQLTQEISQPAATTTSFRIIVSRDSGLNM</sequence>